<organism evidence="4 5">
    <name type="scientific">Saccharothrix violaceirubra</name>
    <dbReference type="NCBI Taxonomy" id="413306"/>
    <lineage>
        <taxon>Bacteria</taxon>
        <taxon>Bacillati</taxon>
        <taxon>Actinomycetota</taxon>
        <taxon>Actinomycetes</taxon>
        <taxon>Pseudonocardiales</taxon>
        <taxon>Pseudonocardiaceae</taxon>
        <taxon>Saccharothrix</taxon>
    </lineage>
</organism>
<dbReference type="AlphaFoldDB" id="A0A7W7WXV6"/>
<evidence type="ECO:0000256" key="3">
    <source>
        <dbReference type="SAM" id="SignalP"/>
    </source>
</evidence>
<sequence length="825" mass="87236">MRRTVLLGLVFVLVGLSAPAAAEVVVPGAGSGEPVTATQTFDEHYNSGGPAEGSVTVSQTADLVRQRVKVSWSGLRPTAGSGVGASYPVVVMQCWGAPADVKRENCWAAGRGMEPATFNDAQPYDPVLFGDFGDIGLNLYTVMSFTARDGKRYSWDQVEVDPATGHPVAWPDGSVLPGPPPDLSQDTYNFVLPPTLIGETRADGTGSADIELLTADQMPSVGCSDVNACSLVVVPVGDPNCVPEDQILLDEWKAGCLPHATDYSSMRDASTWKTPTNWGRRFAFPLSFRKSPQVCTADDRSETTLTGSPYLGQLMASWRPKFCLDGNLFKLGYTSLGEGDARRQFTANLRERRADGVNAVLTSRPVAAVEGAPVGHAPVAVSGFSVSFVLDDADGREVLDLKLTPRLLLKMLTQSYTGAAPGIETHPAISGNPTWWGNDPELVEVNGGLRLRDINVAPSAYPVAVQGDMDLTWALTAYIASDAEALAFLGGTPDRWGMKINPKFAAQVLPYDRFELRDDWRVPANSPTYKEQLWFNLVANQVASVVGAAVALVQARPTATTNETIDNGKLVYKRPERQQTGNRALLAITDLGDSLVFGLPSAALRSRTGEFVVPTPESLTFGVATTVLDERTGVLTIDHTRTDGRAYPGTVLVYAAVPTRGLPAGEGERYAAFLEYAAGAGQQAGVGVGQLPVGYLPLPEPLREQARVVARAVREQKGDVPPAPQSVVSNPSGRGSAVAAAARPAVAPAAPVATTSVSAQPSVVTSSARPVTSAATRVESSSAGRWLLPGLLGLGVLAGVMAPLATVVATPGHPVRRFFGGLFRR</sequence>
<protein>
    <submittedName>
        <fullName evidence="4">Uncharacterized protein</fullName>
    </submittedName>
</protein>
<accession>A0A7W7WXV6</accession>
<evidence type="ECO:0000313" key="4">
    <source>
        <dbReference type="EMBL" id="MBB4967053.1"/>
    </source>
</evidence>
<feature type="signal peptide" evidence="3">
    <location>
        <begin position="1"/>
        <end position="22"/>
    </location>
</feature>
<feature type="chain" id="PRO_5030741948" evidence="3">
    <location>
        <begin position="23"/>
        <end position="825"/>
    </location>
</feature>
<dbReference type="Gene3D" id="3.40.190.10">
    <property type="entry name" value="Periplasmic binding protein-like II"/>
    <property type="match status" value="2"/>
</dbReference>
<dbReference type="RefSeq" id="WP_184671442.1">
    <property type="nucleotide sequence ID" value="NZ_BAABAI010000037.1"/>
</dbReference>
<keyword evidence="2" id="KW-1133">Transmembrane helix</keyword>
<dbReference type="Proteomes" id="UP000542674">
    <property type="component" value="Unassembled WGS sequence"/>
</dbReference>
<comment type="caution">
    <text evidence="4">The sequence shown here is derived from an EMBL/GenBank/DDBJ whole genome shotgun (WGS) entry which is preliminary data.</text>
</comment>
<dbReference type="EMBL" id="JACHJS010000001">
    <property type="protein sequence ID" value="MBB4967053.1"/>
    <property type="molecule type" value="Genomic_DNA"/>
</dbReference>
<evidence type="ECO:0000256" key="1">
    <source>
        <dbReference type="SAM" id="MobiDB-lite"/>
    </source>
</evidence>
<evidence type="ECO:0000256" key="2">
    <source>
        <dbReference type="SAM" id="Phobius"/>
    </source>
</evidence>
<keyword evidence="2" id="KW-0812">Transmembrane</keyword>
<dbReference type="SUPFAM" id="SSF53850">
    <property type="entry name" value="Periplasmic binding protein-like II"/>
    <property type="match status" value="1"/>
</dbReference>
<feature type="region of interest" description="Disordered" evidence="1">
    <location>
        <begin position="715"/>
        <end position="734"/>
    </location>
</feature>
<reference evidence="4 5" key="1">
    <citation type="submission" date="2020-08" db="EMBL/GenBank/DDBJ databases">
        <title>Sequencing the genomes of 1000 actinobacteria strains.</title>
        <authorList>
            <person name="Klenk H.-P."/>
        </authorList>
    </citation>
    <scope>NUCLEOTIDE SEQUENCE [LARGE SCALE GENOMIC DNA]</scope>
    <source>
        <strain evidence="4 5">DSM 45084</strain>
    </source>
</reference>
<proteinExistence type="predicted"/>
<keyword evidence="5" id="KW-1185">Reference proteome</keyword>
<keyword evidence="2" id="KW-0472">Membrane</keyword>
<evidence type="ECO:0000313" key="5">
    <source>
        <dbReference type="Proteomes" id="UP000542674"/>
    </source>
</evidence>
<name>A0A7W7WXV6_9PSEU</name>
<feature type="transmembrane region" description="Helical" evidence="2">
    <location>
        <begin position="786"/>
        <end position="809"/>
    </location>
</feature>
<keyword evidence="3" id="KW-0732">Signal</keyword>
<gene>
    <name evidence="4" type="ORF">F4559_004412</name>
</gene>